<keyword evidence="1" id="KW-0472">Membrane</keyword>
<protein>
    <submittedName>
        <fullName evidence="2">Uncharacterized protein</fullName>
    </submittedName>
</protein>
<keyword evidence="1" id="KW-1133">Transmembrane helix</keyword>
<organism evidence="2">
    <name type="scientific">marine metagenome</name>
    <dbReference type="NCBI Taxonomy" id="408172"/>
    <lineage>
        <taxon>unclassified sequences</taxon>
        <taxon>metagenomes</taxon>
        <taxon>ecological metagenomes</taxon>
    </lineage>
</organism>
<feature type="transmembrane region" description="Helical" evidence="1">
    <location>
        <begin position="6"/>
        <end position="25"/>
    </location>
</feature>
<dbReference type="EMBL" id="UINC01069980">
    <property type="protein sequence ID" value="SVC03774.1"/>
    <property type="molecule type" value="Genomic_DNA"/>
</dbReference>
<name>A0A382IVB6_9ZZZZ</name>
<reference evidence="2" key="1">
    <citation type="submission" date="2018-05" db="EMBL/GenBank/DDBJ databases">
        <authorList>
            <person name="Lanie J.A."/>
            <person name="Ng W.-L."/>
            <person name="Kazmierczak K.M."/>
            <person name="Andrzejewski T.M."/>
            <person name="Davidsen T.M."/>
            <person name="Wayne K.J."/>
            <person name="Tettelin H."/>
            <person name="Glass J.I."/>
            <person name="Rusch D."/>
            <person name="Podicherti R."/>
            <person name="Tsui H.-C.T."/>
            <person name="Winkler M.E."/>
        </authorList>
    </citation>
    <scope>NUCLEOTIDE SEQUENCE</scope>
</reference>
<proteinExistence type="predicted"/>
<accession>A0A382IVB6</accession>
<evidence type="ECO:0000313" key="2">
    <source>
        <dbReference type="EMBL" id="SVC03774.1"/>
    </source>
</evidence>
<dbReference type="AlphaFoldDB" id="A0A382IVB6"/>
<sequence length="35" mass="4231">MDNMNHFLIGIRFGITLILLEYTFYSHFIIDRVIN</sequence>
<keyword evidence="1" id="KW-0812">Transmembrane</keyword>
<evidence type="ECO:0000256" key="1">
    <source>
        <dbReference type="SAM" id="Phobius"/>
    </source>
</evidence>
<gene>
    <name evidence="2" type="ORF">METZ01_LOCUS256628</name>
</gene>